<dbReference type="PANTHER" id="PTHR23051">
    <property type="entry name" value="SOLUTE CARRIER FAMILY 35, MEMBER F5"/>
    <property type="match status" value="1"/>
</dbReference>
<feature type="compositionally biased region" description="Polar residues" evidence="7">
    <location>
        <begin position="117"/>
        <end position="133"/>
    </location>
</feature>
<comment type="similarity">
    <text evidence="2">Belongs to the SLC35F solute transporter family.</text>
</comment>
<proteinExistence type="inferred from homology"/>
<evidence type="ECO:0000256" key="8">
    <source>
        <dbReference type="SAM" id="Phobius"/>
    </source>
</evidence>
<comment type="caution">
    <text evidence="9">The sequence shown here is derived from an EMBL/GenBank/DDBJ whole genome shotgun (WGS) entry which is preliminary data.</text>
</comment>
<dbReference type="GO" id="GO:0016020">
    <property type="term" value="C:membrane"/>
    <property type="evidence" value="ECO:0007669"/>
    <property type="project" value="UniProtKB-SubCell"/>
</dbReference>
<accession>A0A9W9Y9B6</accession>
<feature type="transmembrane region" description="Helical" evidence="8">
    <location>
        <begin position="218"/>
        <end position="237"/>
    </location>
</feature>
<feature type="compositionally biased region" description="Basic and acidic residues" evidence="7">
    <location>
        <begin position="359"/>
        <end position="376"/>
    </location>
</feature>
<sequence>MATTCYRCSCLRSLWMSAVRFILSQEEGIRRKRRLVLGIIVLLLVDVLWVGSSELTDFIFKHEGFNKPFFTTYVKTSSFMIYLTGFIFYEPWRLHCTRYNETSSNVSVSVVNQAGENSSLLQTPSPSRETSPVGTPLMNESRFEEITDDELSTSRSHSVDVASSSFEIIPKPRRVTFSSVREVRQLADHIAEQARIARLPYQDDELAHKLPLQQVAKVALIFCFLWFCANCSYQEAISHTSPAAVNILSSSSGLFTLILASVFQSSTSDKFSITKLLAVLMSITGIVLVTLSDSKSKEDSSKRDDRDDNDDSFQSRRRGKENYDDSAKDYDSQDRRGNRKPENLFESYEDILQRKRAQERRYRGLDDSDSGADRSMRLNAPQYKQNSRSDGYLSRRFDDDDYDRNFSRNRSRGRKEKSFESKRVRFHGDEDLDDDSWVKPRRRLDYYDDEEDEEELLEFEREEKDHREEIVLMYQTENLHKTKIFSEVKTDSSIRSQSAPLEGSGVIGGSQESRITKAKKQEQYKKELQQQMQEQADIKKREKLLHLGVEQNSGRPLNSQLDRTPPDANRGSYPPRSQGYDTSLANHGPSSRPPPHPAIHSNPYDDPYYYYGTLEMGAGPSLGGAMNSPRGTGQAGMAGLRLDAGISGGAQLQSRDAHSTRNQAYTTPTPAAFPYRVGVSSALVPACSPQGVIAALEQWELIQDQMTRRRRLNKLIRKN</sequence>
<evidence type="ECO:0000313" key="9">
    <source>
        <dbReference type="EMBL" id="KAJ7326523.1"/>
    </source>
</evidence>
<dbReference type="Proteomes" id="UP001163046">
    <property type="component" value="Unassembled WGS sequence"/>
</dbReference>
<evidence type="ECO:0000256" key="5">
    <source>
        <dbReference type="ARBA" id="ARBA00023136"/>
    </source>
</evidence>
<name>A0A9W9Y9B6_9CNID</name>
<evidence type="ECO:0000256" key="4">
    <source>
        <dbReference type="ARBA" id="ARBA00022989"/>
    </source>
</evidence>
<feature type="compositionally biased region" description="Polar residues" evidence="7">
    <location>
        <begin position="550"/>
        <end position="562"/>
    </location>
</feature>
<evidence type="ECO:0000256" key="6">
    <source>
        <dbReference type="ARBA" id="ARBA00040744"/>
    </source>
</evidence>
<evidence type="ECO:0000256" key="1">
    <source>
        <dbReference type="ARBA" id="ARBA00004141"/>
    </source>
</evidence>
<comment type="subcellular location">
    <subcellularLocation>
        <location evidence="1">Membrane</location>
        <topology evidence="1">Multi-pass membrane protein</topology>
    </subcellularLocation>
</comment>
<dbReference type="SUPFAM" id="SSF103481">
    <property type="entry name" value="Multidrug resistance efflux transporter EmrE"/>
    <property type="match status" value="1"/>
</dbReference>
<feature type="region of interest" description="Disordered" evidence="7">
    <location>
        <begin position="549"/>
        <end position="601"/>
    </location>
</feature>
<keyword evidence="10" id="KW-1185">Reference proteome</keyword>
<dbReference type="AlphaFoldDB" id="A0A9W9Y9B6"/>
<dbReference type="PANTHER" id="PTHR23051:SF0">
    <property type="entry name" value="SOLUTE CARRIER FAMILY 35 MEMBER F5"/>
    <property type="match status" value="1"/>
</dbReference>
<feature type="region of interest" description="Disordered" evidence="7">
    <location>
        <begin position="493"/>
        <end position="536"/>
    </location>
</feature>
<evidence type="ECO:0000256" key="7">
    <source>
        <dbReference type="SAM" id="MobiDB-lite"/>
    </source>
</evidence>
<feature type="transmembrane region" description="Helical" evidence="8">
    <location>
        <begin position="275"/>
        <end position="292"/>
    </location>
</feature>
<keyword evidence="3 8" id="KW-0812">Transmembrane</keyword>
<feature type="compositionally biased region" description="Polar residues" evidence="7">
    <location>
        <begin position="579"/>
        <end position="589"/>
    </location>
</feature>
<dbReference type="OrthoDB" id="10041630at2759"/>
<feature type="transmembrane region" description="Helical" evidence="8">
    <location>
        <begin position="243"/>
        <end position="263"/>
    </location>
</feature>
<gene>
    <name evidence="9" type="ORF">OS493_027468</name>
</gene>
<feature type="region of interest" description="Disordered" evidence="7">
    <location>
        <begin position="117"/>
        <end position="136"/>
    </location>
</feature>
<feature type="compositionally biased region" description="Basic and acidic residues" evidence="7">
    <location>
        <begin position="519"/>
        <end position="528"/>
    </location>
</feature>
<keyword evidence="5 8" id="KW-0472">Membrane</keyword>
<evidence type="ECO:0000313" key="10">
    <source>
        <dbReference type="Proteomes" id="UP001163046"/>
    </source>
</evidence>
<evidence type="ECO:0000256" key="2">
    <source>
        <dbReference type="ARBA" id="ARBA00007863"/>
    </source>
</evidence>
<protein>
    <recommendedName>
        <fullName evidence="6">Solute carrier family 35 member F5</fullName>
    </recommendedName>
</protein>
<reference evidence="9" key="1">
    <citation type="submission" date="2023-01" db="EMBL/GenBank/DDBJ databases">
        <title>Genome assembly of the deep-sea coral Lophelia pertusa.</title>
        <authorList>
            <person name="Herrera S."/>
            <person name="Cordes E."/>
        </authorList>
    </citation>
    <scope>NUCLEOTIDE SEQUENCE</scope>
    <source>
        <strain evidence="9">USNM1676648</strain>
        <tissue evidence="9">Polyp</tissue>
    </source>
</reference>
<feature type="compositionally biased region" description="Basic and acidic residues" evidence="7">
    <location>
        <begin position="296"/>
        <end position="306"/>
    </location>
</feature>
<dbReference type="InterPro" id="IPR037185">
    <property type="entry name" value="EmrE-like"/>
</dbReference>
<feature type="transmembrane region" description="Helical" evidence="8">
    <location>
        <begin position="35"/>
        <end position="52"/>
    </location>
</feature>
<evidence type="ECO:0000256" key="3">
    <source>
        <dbReference type="ARBA" id="ARBA00022692"/>
    </source>
</evidence>
<feature type="compositionally biased region" description="Basic and acidic residues" evidence="7">
    <location>
        <begin position="320"/>
        <end position="343"/>
    </location>
</feature>
<feature type="region of interest" description="Disordered" evidence="7">
    <location>
        <begin position="296"/>
        <end position="396"/>
    </location>
</feature>
<dbReference type="EMBL" id="MU827802">
    <property type="protein sequence ID" value="KAJ7326523.1"/>
    <property type="molecule type" value="Genomic_DNA"/>
</dbReference>
<organism evidence="9 10">
    <name type="scientific">Desmophyllum pertusum</name>
    <dbReference type="NCBI Taxonomy" id="174260"/>
    <lineage>
        <taxon>Eukaryota</taxon>
        <taxon>Metazoa</taxon>
        <taxon>Cnidaria</taxon>
        <taxon>Anthozoa</taxon>
        <taxon>Hexacorallia</taxon>
        <taxon>Scleractinia</taxon>
        <taxon>Caryophylliina</taxon>
        <taxon>Caryophylliidae</taxon>
        <taxon>Desmophyllum</taxon>
    </lineage>
</organism>
<keyword evidence="4 8" id="KW-1133">Transmembrane helix</keyword>
<feature type="transmembrane region" description="Helical" evidence="8">
    <location>
        <begin position="72"/>
        <end position="89"/>
    </location>
</feature>